<dbReference type="GO" id="GO:1990481">
    <property type="term" value="P:mRNA pseudouridine synthesis"/>
    <property type="evidence" value="ECO:0007669"/>
    <property type="project" value="TreeGrafter"/>
</dbReference>
<dbReference type="EMBL" id="JAQIZT010000005">
    <property type="protein sequence ID" value="KAJ6998264.1"/>
    <property type="molecule type" value="Genomic_DNA"/>
</dbReference>
<dbReference type="Proteomes" id="UP001164929">
    <property type="component" value="Chromosome 5"/>
</dbReference>
<dbReference type="GO" id="GO:0009982">
    <property type="term" value="F:pseudouridine synthase activity"/>
    <property type="evidence" value="ECO:0007669"/>
    <property type="project" value="InterPro"/>
</dbReference>
<keyword evidence="3" id="KW-1185">Reference proteome</keyword>
<dbReference type="SUPFAM" id="SSF55120">
    <property type="entry name" value="Pseudouridine synthase"/>
    <property type="match status" value="1"/>
</dbReference>
<dbReference type="Gene3D" id="3.30.70.580">
    <property type="entry name" value="Pseudouridine synthase I, catalytic domain, N-terminal subdomain"/>
    <property type="match status" value="1"/>
</dbReference>
<dbReference type="AlphaFoldDB" id="A0AAD6QX01"/>
<sequence>MVLLQRQKRIQQLRRGISLILVGDKKEIQYSRCGRTDKGVSAVGQLKFNGIVLCGVQPAMMVDKSWPRLTGMMSSLPRKSSISSDGPVVIALYLRSKLKDVDAQNKHSWETFPEEQDGRPEGEIGYVRMLNGVLPKDTRIVGWCPVPSDFAKVLNINSITIFHVPPGYGECRFKGINFVL</sequence>
<dbReference type="InterPro" id="IPR001406">
    <property type="entry name" value="PsdUridine_synth_TruA"/>
</dbReference>
<organism evidence="2 3">
    <name type="scientific">Populus alba x Populus x berolinensis</name>
    <dbReference type="NCBI Taxonomy" id="444605"/>
    <lineage>
        <taxon>Eukaryota</taxon>
        <taxon>Viridiplantae</taxon>
        <taxon>Streptophyta</taxon>
        <taxon>Embryophyta</taxon>
        <taxon>Tracheophyta</taxon>
        <taxon>Spermatophyta</taxon>
        <taxon>Magnoliopsida</taxon>
        <taxon>eudicotyledons</taxon>
        <taxon>Gunneridae</taxon>
        <taxon>Pentapetalae</taxon>
        <taxon>rosids</taxon>
        <taxon>fabids</taxon>
        <taxon>Malpighiales</taxon>
        <taxon>Salicaceae</taxon>
        <taxon>Saliceae</taxon>
        <taxon>Populus</taxon>
    </lineage>
</organism>
<accession>A0AAD6QX01</accession>
<dbReference type="GO" id="GO:0005737">
    <property type="term" value="C:cytoplasm"/>
    <property type="evidence" value="ECO:0007669"/>
    <property type="project" value="TreeGrafter"/>
</dbReference>
<evidence type="ECO:0000256" key="1">
    <source>
        <dbReference type="ARBA" id="ARBA00023235"/>
    </source>
</evidence>
<dbReference type="GO" id="GO:0031119">
    <property type="term" value="P:tRNA pseudouridine synthesis"/>
    <property type="evidence" value="ECO:0007669"/>
    <property type="project" value="TreeGrafter"/>
</dbReference>
<dbReference type="GO" id="GO:0005634">
    <property type="term" value="C:nucleus"/>
    <property type="evidence" value="ECO:0007669"/>
    <property type="project" value="TreeGrafter"/>
</dbReference>
<evidence type="ECO:0000313" key="2">
    <source>
        <dbReference type="EMBL" id="KAJ6998264.1"/>
    </source>
</evidence>
<protein>
    <submittedName>
        <fullName evidence="2">Uncharacterized protein</fullName>
    </submittedName>
</protein>
<reference evidence="2" key="1">
    <citation type="journal article" date="2023" name="Mol. Ecol. Resour.">
        <title>Chromosome-level genome assembly of a triploid poplar Populus alba 'Berolinensis'.</title>
        <authorList>
            <person name="Chen S."/>
            <person name="Yu Y."/>
            <person name="Wang X."/>
            <person name="Wang S."/>
            <person name="Zhang T."/>
            <person name="Zhou Y."/>
            <person name="He R."/>
            <person name="Meng N."/>
            <person name="Wang Y."/>
            <person name="Liu W."/>
            <person name="Liu Z."/>
            <person name="Liu J."/>
            <person name="Guo Q."/>
            <person name="Huang H."/>
            <person name="Sederoff R.R."/>
            <person name="Wang G."/>
            <person name="Qu G."/>
            <person name="Chen S."/>
        </authorList>
    </citation>
    <scope>NUCLEOTIDE SEQUENCE</scope>
    <source>
        <strain evidence="2">SC-2020</strain>
    </source>
</reference>
<dbReference type="InterPro" id="IPR020103">
    <property type="entry name" value="PsdUridine_synth_cat_dom_sf"/>
</dbReference>
<dbReference type="InterPro" id="IPR020094">
    <property type="entry name" value="TruA/RsuA/RluB/E/F_N"/>
</dbReference>
<proteinExistence type="predicted"/>
<comment type="caution">
    <text evidence="2">The sequence shown here is derived from an EMBL/GenBank/DDBJ whole genome shotgun (WGS) entry which is preliminary data.</text>
</comment>
<name>A0AAD6QX01_9ROSI</name>
<dbReference type="GO" id="GO:0003723">
    <property type="term" value="F:RNA binding"/>
    <property type="evidence" value="ECO:0007669"/>
    <property type="project" value="InterPro"/>
</dbReference>
<gene>
    <name evidence="2" type="ORF">NC653_014456</name>
</gene>
<evidence type="ECO:0000313" key="3">
    <source>
        <dbReference type="Proteomes" id="UP001164929"/>
    </source>
</evidence>
<dbReference type="PANTHER" id="PTHR11142">
    <property type="entry name" value="PSEUDOURIDYLATE SYNTHASE"/>
    <property type="match status" value="1"/>
</dbReference>
<keyword evidence="1" id="KW-0413">Isomerase</keyword>
<dbReference type="PANTHER" id="PTHR11142:SF5">
    <property type="entry name" value="TRNA PSEUDOURIDINE(38_39) SYNTHASE"/>
    <property type="match status" value="1"/>
</dbReference>